<feature type="compositionally biased region" description="Polar residues" evidence="3">
    <location>
        <begin position="3037"/>
        <end position="3047"/>
    </location>
</feature>
<feature type="compositionally biased region" description="Polar residues" evidence="3">
    <location>
        <begin position="2531"/>
        <end position="2546"/>
    </location>
</feature>
<feature type="compositionally biased region" description="Low complexity" evidence="3">
    <location>
        <begin position="1315"/>
        <end position="1324"/>
    </location>
</feature>
<keyword evidence="4" id="KW-0732">Signal</keyword>
<dbReference type="PROSITE" id="PS00022">
    <property type="entry name" value="EGF_1"/>
    <property type="match status" value="1"/>
</dbReference>
<feature type="compositionally biased region" description="Low complexity" evidence="3">
    <location>
        <begin position="3449"/>
        <end position="3466"/>
    </location>
</feature>
<feature type="compositionally biased region" description="Gly residues" evidence="3">
    <location>
        <begin position="3670"/>
        <end position="3684"/>
    </location>
</feature>
<evidence type="ECO:0000256" key="1">
    <source>
        <dbReference type="ARBA" id="ARBA00022581"/>
    </source>
</evidence>
<sequence length="3734" mass="374325">MEERRPRRLGSCSGARLLPQLALGLPLLLLLALAANPRPGRAVTQPLGEPFPAVITSDAHGQSPPVLYGNRTAGWYAIGLLPPNISPLQLVPDTFGTALDPWGLPRLCDERQSTSAIVSGFGLPGPDLEEWTLAAVMDPPRRDLGAATSVGPLLEIGGVQIQWDVGGSGRILLHAPWDPAATLVFDASRGGGAVPPWPVTVLSVARRRDGALAVCLNGVAPRTLQLPLGVSLLEGGSGWYSPGSLSSRWSLAVTDARTGFNSTASVQIGDYTDDNSPSTRLHQVWLASAAWGCPQAGQMLWYGRNSIPPPPPSYTIVRQDPAPLGVPTFLAVQQYDNSPPSLKQFSLAVTAADGRPGGTGAVGEAFVTETVTVTAVVTDADGDGLRLRLTAYGVPPPGCATSGCGDDGFSVYSGSGMATLSYSVAYPLPGRYVMRLEASDLLGPVWAWDLAVLVRKAGDTGRQAPCCRTSGMLISGQQGRPLHATRFRDGDVASLALGLGWAPEYVAGPEELEAERLFDFGGLAPAHRPGGLTRSACPDGLLAGPSLRGLTRSACPDGLLAGPGSPRVLGGSAAQRAVTSGHGKRILVVPQGFPWGASPPNASDPPSCESHWSRWAAQSPYRKQNGQLPDGSPSYCSYACTRGGWAQLQERAAVGSRVGEVMAELSYGRLGLAPGFTVTDTLPMPLPSASPSLAVGGAFAYSDAPLGPFLRAQGVDRGAFHSVVVLSPGPPKSINNGFTAWSSVGAGSLFVMRCAPQTYYLVHELGHLLGLPHGGIWRLDDGTSAPADPSGPGGPVDEYSDKLDMMACCRGDYAALARLWLGWLPSPERLHVPISEIADFGPRSPPPPPPSPSPPTTSQPTPTAGTNPTAACSPSAAPDGCSYTLWPLDRAESRGRLKALTIRLAEDRLLVLSYKSLAWWQDARLGRAGPDSQPDRPDRGVLTADEMRGPLAGLSVEYMRLVADSSGRRTWTPRGLLNFNNLFGEWPSALPPTRGSMPPDPAKAAVALLKPGQSWLQREAGLLVVAQGVTECDGQTEVPLYNYTAPNFYGFRGEAPGTEYFRRADFSGFAALRCLRVALRTRVGKRGESAAAAAAAKSGVLPVDVSVAGAPTGGAAPLDLRGSCGFPLMPRLRISLPELVSTTETQTSEEPTTKDDGGRVDGGAGAGGEENAGGLPDRVAAVVWLDPSNVTFAYDTMEAVLPPYSDAWIREASAQDSPACSYGCDASYRIRVAMYDGRQTLISVRISHVSLASYVLQLSYRYYTPDTIRTEIKILYVPIARPWAPSAAPPPSSPPPSPSPSPPPSPPRGGGGGTAVAKAAAGSASPPPSPPPSPSNKHPTAGAWGLQLAGDTAGPLPLEQQPGPVWAAAQLPPTGCSGQWSLTLVVKLRGASLPEGRWPLATAFLDLPPLPSSTSSTASTSAPLPGRPLSLLLARAPSAPAPPTDDGTFAGASTALEGRTWGLALVVALGPNLEAAVPIPASRDEQVRHVVVVYDNGRLGAWVDGAGGLHFWDASCAPPRPGVLHCAGPGGPAAATYSAASAAADPRGGARTKAAALMGVSLGGAASSLDAALLSARLYNYALPRADFAAESTCLGPSLGAGVGPAGPGAGASGPGSCAALFGLRLALTDPAPAPAPAADGSGSGLDGLVAAGPGPTAVALTAVQAAAWDVVAAAGAAAAPMDVKIPPPPSYSIKVGDWSGCSAPCGGGVRVRAVTCWRAAQPGPWPVALSDCPLAAAAAAPPLAEPCNLQPCGRAVAVLAVLPGPERCTGSGSGSGLGVQACGGDPVAAAVRQQPGLQGRGLLSPVCLGAGSGPGLQLPLEACAAPDRGDGSPKLSTAASSPAASEFATLGANDTVSWSSVPLVANATVAAGVAGGSVLLRSLLLRDSSIPAGSSLQAASDAGDLLPACPSAAAATAAATATANTSGSSSAGCATFEWRYSPWTTCRAACAVGPAAGGAGTGIRTRTPRCVYAASGGPASWEACSSALGPPPPTARVATCVDAGPCEPAVWKVGEWSECGLTYGTRLGYGTRRRRVDCVKATDPDGPAVDDFNCRRLPDDALAAALVGLGVTGGGFGAAVERHGEGVGSEGWKPADTVACSVPLPLGSALCMVPWVTPSQQPCFGRGTCTYAGCVCGDGYGGPFCEAAMAPSPPASPASSHTSTSTSTPASTATPAPATTGGGCASALYDTAGTCCPSGVLDVAGTCCGAPADPSAPLGLDAAGACCAAPLDACGVCGGSGAAVDVQGACCPTRLDRYGLCCASGLVDECGLCDGDGTSCALRLSIALTVAPGTTPWWSPAPSSSNPSSSALSDAGSSAAQPVLVQITDAAVTAVSSMVRTALGPAEDRLGVTLSSATAVIVTLSAVNANGAGAVGVSTGWTKLVLSYDVRYGAPSGVADAWYGTNFGGSGLLAPYNFSTTIVAMRMAALSDFAWPAAPALAAVAGAPPPGGSSSPSRAAWVELGVLKPLDELADQDAAVLAAMQAAFDGTGGGATSAAQQSLTAQLHQAADPNSASSGRLGGSSSSSSKTALQPSEQDPQTAELDSSARADEQSYVRTETNAVLPYAEDTQPIDVGGGFVLREVAAGAPDSLSTHTALDSLNTPHRETLEAAQRLLGGPGQQAALRDEARSAAADVGLVTARARDLGLAGPAAGLAAAATDGADGNAWAAAGPAGAQGAERIHARKMQQAGELGLRQRRRRSLAEAHSTTSTTHHSAAYVTTAPSAAAAATLASSDPTATRRRRNLLQKPAKTQQPSAAVSSPPPSPRPPSPRPSPPAPLPPRPAPRPPAPVPTPAQLERAATLEALRIFETFHLNRANLGIAAGSLLGVSRAGVCGNGLCEVGEVAAPPADETTAANQGAAWSGWSQQQVCPADCPLPLRSCPAGSPAGGAGPWVGAEEVALLPCSGRGACLAGSGACVCFTGYTGDACDQCAPGFRRSLPLRPGASAAGTSSSSSPSSEGAWAVCVPHLVLGRSLAAWDAEGYDRSDGLTRMQIIIIVIIACSSVLAIAALAGAVRWYRLAKASTVVVPSPSPGKTKSRSSQVVPFDPARTPSRASASPRTPPSPKRPKPGHSPRRLPRSRTATDGGAEAKAGPEAVVVAATGAEVAASTPQRRALLRVTATGEDVMADGLQVVPHTGLTPSQPHRARAAHHTAHHAAHPTAETPTSASLRARILAWAWAAPSPSTPPEARRAPPPSRAPSAAAPAPVRSQAPSPREQEHMHGRVYPPGHRERQAQMRDADGARGIAGAAVAEGALRAQSRRGAVAESLAPGLLTPRSPRLPVSPGPPPSSAAATPSRRGLFGMPLLSWLVPSAAPPQPGWASGGSGGRGGGSLGQAAHPHADSGAEDGALMTVGGGAEALRSPLSPPPSAGGMRARRGLGLARRADATAAAAAAAGVAAAEAASPGVPLLPPGTPLSARAGPGGRDRSLFAAVTPSPARRRRATSAAAAAAAPTPESTCSAPTWNSAAAAAAALPPSPSPDQGLFGSGGGVAPASPSAVGYAASPTLPQRRRLALAAAGGGGGGGASLGSRCSQLSRWWSPATGASSGGGGGGSGGGGAGLTARALPALATADEAEGEDAEAVADVTPPVSPLRLTFDHVAADGPNEAPTADGGGGDCADVSSGLVMAAPAMTSQASAAAAGSSAGSSGSGPAGAGGRRTNSTGSGPGSGAGGGGGGGTVPPMAVAGVGSRGRSRSTSGSGGGSATAGEGAGGGEAGGRRAQPRRPWAR</sequence>
<accession>A0A835YEM9</accession>
<dbReference type="PROSITE" id="PS50026">
    <property type="entry name" value="EGF_3"/>
    <property type="match status" value="1"/>
</dbReference>
<feature type="compositionally biased region" description="Pro residues" evidence="3">
    <location>
        <begin position="843"/>
        <end position="857"/>
    </location>
</feature>
<feature type="compositionally biased region" description="Gly residues" evidence="3">
    <location>
        <begin position="3653"/>
        <end position="3662"/>
    </location>
</feature>
<feature type="compositionally biased region" description="Low complexity" evidence="3">
    <location>
        <begin position="3203"/>
        <end position="3219"/>
    </location>
</feature>
<feature type="compositionally biased region" description="Gly residues" evidence="3">
    <location>
        <begin position="3704"/>
        <end position="3721"/>
    </location>
</feature>
<dbReference type="PROSITE" id="PS50092">
    <property type="entry name" value="TSP1"/>
    <property type="match status" value="1"/>
</dbReference>
<evidence type="ECO:0000313" key="6">
    <source>
        <dbReference type="EMBL" id="KAG2501288.1"/>
    </source>
</evidence>
<feature type="region of interest" description="Disordered" evidence="3">
    <location>
        <begin position="3141"/>
        <end position="3171"/>
    </location>
</feature>
<feature type="chain" id="PRO_5033643131" description="EGF-like domain-containing protein" evidence="4">
    <location>
        <begin position="43"/>
        <end position="3734"/>
    </location>
</feature>
<evidence type="ECO:0000256" key="3">
    <source>
        <dbReference type="SAM" id="MobiDB-lite"/>
    </source>
</evidence>
<dbReference type="Pfam" id="PF00053">
    <property type="entry name" value="EGF_laminin"/>
    <property type="match status" value="1"/>
</dbReference>
<dbReference type="PANTHER" id="PTHR13037">
    <property type="entry name" value="FORMIN"/>
    <property type="match status" value="1"/>
</dbReference>
<dbReference type="InterPro" id="IPR036383">
    <property type="entry name" value="TSP1_rpt_sf"/>
</dbReference>
<feature type="domain" description="EGF-like" evidence="5">
    <location>
        <begin position="2899"/>
        <end position="2933"/>
    </location>
</feature>
<dbReference type="OrthoDB" id="548998at2759"/>
<evidence type="ECO:0000256" key="2">
    <source>
        <dbReference type="PROSITE-ProRule" id="PRU00076"/>
    </source>
</evidence>
<dbReference type="PANTHER" id="PTHR13037:SF24">
    <property type="entry name" value="POLYCOMB PROTEIN PCL-RELATED"/>
    <property type="match status" value="1"/>
</dbReference>
<dbReference type="SMART" id="SM00180">
    <property type="entry name" value="EGF_Lam"/>
    <property type="match status" value="1"/>
</dbReference>
<dbReference type="CDD" id="cd00055">
    <property type="entry name" value="EGF_Lam"/>
    <property type="match status" value="1"/>
</dbReference>
<feature type="compositionally biased region" description="Gly residues" evidence="3">
    <location>
        <begin position="3326"/>
        <end position="3338"/>
    </location>
</feature>
<dbReference type="InterPro" id="IPR002049">
    <property type="entry name" value="LE_dom"/>
</dbReference>
<protein>
    <recommendedName>
        <fullName evidence="5">EGF-like domain-containing protein</fullName>
    </recommendedName>
</protein>
<feature type="region of interest" description="Disordered" evidence="3">
    <location>
        <begin position="1141"/>
        <end position="1173"/>
    </location>
</feature>
<feature type="compositionally biased region" description="Pro residues" evidence="3">
    <location>
        <begin position="1325"/>
        <end position="1334"/>
    </location>
</feature>
<feature type="region of interest" description="Disordered" evidence="3">
    <location>
        <begin position="1286"/>
        <end position="1361"/>
    </location>
</feature>
<feature type="compositionally biased region" description="Gly residues" evidence="3">
    <location>
        <begin position="1160"/>
        <end position="1171"/>
    </location>
</feature>
<dbReference type="EMBL" id="JAEHOE010000002">
    <property type="protein sequence ID" value="KAG2501288.1"/>
    <property type="molecule type" value="Genomic_DNA"/>
</dbReference>
<keyword evidence="7" id="KW-1185">Reference proteome</keyword>
<feature type="compositionally biased region" description="Low complexity" evidence="3">
    <location>
        <begin position="1141"/>
        <end position="1150"/>
    </location>
</feature>
<feature type="compositionally biased region" description="Low complexity" evidence="3">
    <location>
        <begin position="2707"/>
        <end position="2721"/>
    </location>
</feature>
<feature type="region of interest" description="Disordered" evidence="3">
    <location>
        <begin position="3408"/>
        <end position="3466"/>
    </location>
</feature>
<keyword evidence="2" id="KW-0245">EGF-like domain</keyword>
<evidence type="ECO:0000259" key="5">
    <source>
        <dbReference type="PROSITE" id="PS50026"/>
    </source>
</evidence>
<feature type="compositionally biased region" description="Pro residues" evidence="3">
    <location>
        <begin position="1287"/>
        <end position="1307"/>
    </location>
</feature>
<dbReference type="InterPro" id="IPR000884">
    <property type="entry name" value="TSP1_rpt"/>
</dbReference>
<dbReference type="Proteomes" id="UP000612055">
    <property type="component" value="Unassembled WGS sequence"/>
</dbReference>
<evidence type="ECO:0000313" key="7">
    <source>
        <dbReference type="Proteomes" id="UP000612055"/>
    </source>
</evidence>
<dbReference type="EMBL" id="JAEHOE010000002">
    <property type="protein sequence ID" value="KAG2501287.1"/>
    <property type="molecule type" value="Genomic_DNA"/>
</dbReference>
<feature type="region of interest" description="Disordered" evidence="3">
    <location>
        <begin position="3273"/>
        <end position="3303"/>
    </location>
</feature>
<feature type="region of interest" description="Disordered" evidence="3">
    <location>
        <begin position="2156"/>
        <end position="2179"/>
    </location>
</feature>
<feature type="compositionally biased region" description="Basic residues" evidence="3">
    <location>
        <begin position="3070"/>
        <end position="3083"/>
    </location>
</feature>
<feature type="compositionally biased region" description="Low complexity" evidence="3">
    <location>
        <begin position="3052"/>
        <end position="3063"/>
    </location>
</feature>
<feature type="region of interest" description="Disordered" evidence="3">
    <location>
        <begin position="2494"/>
        <end position="2557"/>
    </location>
</feature>
<feature type="region of interest" description="Disordered" evidence="3">
    <location>
        <begin position="2691"/>
        <end position="2721"/>
    </location>
</feature>
<feature type="region of interest" description="Disordered" evidence="3">
    <location>
        <begin position="3321"/>
        <end position="3355"/>
    </location>
</feature>
<feature type="compositionally biased region" description="Low complexity" evidence="3">
    <location>
        <begin position="2158"/>
        <end position="2179"/>
    </location>
</feature>
<evidence type="ECO:0000256" key="4">
    <source>
        <dbReference type="SAM" id="SignalP"/>
    </source>
</evidence>
<feature type="disulfide bond" evidence="2">
    <location>
        <begin position="2923"/>
        <end position="2932"/>
    </location>
</feature>
<dbReference type="Gene3D" id="2.20.100.10">
    <property type="entry name" value="Thrombospondin type-1 (TSP1) repeat"/>
    <property type="match status" value="1"/>
</dbReference>
<organism evidence="6 7">
    <name type="scientific">Edaphochlamys debaryana</name>
    <dbReference type="NCBI Taxonomy" id="47281"/>
    <lineage>
        <taxon>Eukaryota</taxon>
        <taxon>Viridiplantae</taxon>
        <taxon>Chlorophyta</taxon>
        <taxon>core chlorophytes</taxon>
        <taxon>Chlorophyceae</taxon>
        <taxon>CS clade</taxon>
        <taxon>Chlamydomonadales</taxon>
        <taxon>Chlamydomonadales incertae sedis</taxon>
        <taxon>Edaphochlamys</taxon>
    </lineage>
</organism>
<feature type="region of interest" description="Disordered" evidence="3">
    <location>
        <begin position="837"/>
        <end position="876"/>
    </location>
</feature>
<proteinExistence type="predicted"/>
<comment type="caution">
    <text evidence="2">Lacks conserved residue(s) required for the propagation of feature annotation.</text>
</comment>
<gene>
    <name evidence="6" type="ORF">HYH03_001088</name>
</gene>
<dbReference type="InterPro" id="IPR000742">
    <property type="entry name" value="EGF"/>
</dbReference>
<feature type="compositionally biased region" description="Pro residues" evidence="3">
    <location>
        <begin position="2764"/>
        <end position="2796"/>
    </location>
</feature>
<keyword evidence="1" id="KW-0945">Host-virus interaction</keyword>
<feature type="region of interest" description="Disordered" evidence="3">
    <location>
        <begin position="3185"/>
        <end position="3243"/>
    </location>
</feature>
<feature type="compositionally biased region" description="Basic residues" evidence="3">
    <location>
        <begin position="3149"/>
        <end position="3162"/>
    </location>
</feature>
<feature type="region of interest" description="Disordered" evidence="3">
    <location>
        <begin position="3031"/>
        <end position="3097"/>
    </location>
</feature>
<feature type="compositionally biased region" description="Basic and acidic residues" evidence="3">
    <location>
        <begin position="3233"/>
        <end position="3243"/>
    </location>
</feature>
<feature type="signal peptide" evidence="4">
    <location>
        <begin position="1"/>
        <end position="42"/>
    </location>
</feature>
<dbReference type="SUPFAM" id="SSF82895">
    <property type="entry name" value="TSP-1 type 1 repeat"/>
    <property type="match status" value="1"/>
</dbReference>
<name>A0A835YEM9_9CHLO</name>
<feature type="compositionally biased region" description="Low complexity" evidence="3">
    <location>
        <begin position="2497"/>
        <end position="2530"/>
    </location>
</feature>
<feature type="region of interest" description="Disordered" evidence="3">
    <location>
        <begin position="3646"/>
        <end position="3734"/>
    </location>
</feature>
<feature type="compositionally biased region" description="Low complexity" evidence="3">
    <location>
        <begin position="858"/>
        <end position="871"/>
    </location>
</feature>
<feature type="region of interest" description="Disordered" evidence="3">
    <location>
        <begin position="2750"/>
        <end position="2797"/>
    </location>
</feature>
<comment type="caution">
    <text evidence="6">The sequence shown here is derived from an EMBL/GenBank/DDBJ whole genome shotgun (WGS) entry which is preliminary data.</text>
</comment>
<reference evidence="6" key="1">
    <citation type="journal article" date="2020" name="bioRxiv">
        <title>Comparative genomics of Chlamydomonas.</title>
        <authorList>
            <person name="Craig R.J."/>
            <person name="Hasan A.R."/>
            <person name="Ness R.W."/>
            <person name="Keightley P.D."/>
        </authorList>
    </citation>
    <scope>NUCLEOTIDE SEQUENCE</scope>
    <source>
        <strain evidence="6">CCAP 11/70</strain>
    </source>
</reference>
<keyword evidence="2" id="KW-1015">Disulfide bond</keyword>
<dbReference type="Pfam" id="PF19030">
    <property type="entry name" value="TSP1_ADAMTS"/>
    <property type="match status" value="1"/>
</dbReference>